<comment type="subcellular location">
    <subcellularLocation>
        <location evidence="1">Nucleus</location>
    </subcellularLocation>
</comment>
<dbReference type="OrthoDB" id="8062037at2759"/>
<dbReference type="SUPFAM" id="SSF57701">
    <property type="entry name" value="Zn2/Cys6 DNA-binding domain"/>
    <property type="match status" value="1"/>
</dbReference>
<evidence type="ECO:0000313" key="10">
    <source>
        <dbReference type="Proteomes" id="UP000054342"/>
    </source>
</evidence>
<evidence type="ECO:0000256" key="7">
    <source>
        <dbReference type="SAM" id="MobiDB-lite"/>
    </source>
</evidence>
<dbReference type="AlphaFoldDB" id="A0A0D2EIV1"/>
<evidence type="ECO:0000313" key="9">
    <source>
        <dbReference type="EMBL" id="KIW55338.1"/>
    </source>
</evidence>
<keyword evidence="3" id="KW-0805">Transcription regulation</keyword>
<evidence type="ECO:0000256" key="4">
    <source>
        <dbReference type="ARBA" id="ARBA00023125"/>
    </source>
</evidence>
<dbReference type="GO" id="GO:0000976">
    <property type="term" value="F:transcription cis-regulatory region binding"/>
    <property type="evidence" value="ECO:0007669"/>
    <property type="project" value="TreeGrafter"/>
</dbReference>
<proteinExistence type="predicted"/>
<evidence type="ECO:0000256" key="5">
    <source>
        <dbReference type="ARBA" id="ARBA00023163"/>
    </source>
</evidence>
<dbReference type="GeneID" id="25329535"/>
<keyword evidence="4" id="KW-0238">DNA-binding</keyword>
<dbReference type="CDD" id="cd12148">
    <property type="entry name" value="fungal_TF_MHR"/>
    <property type="match status" value="1"/>
</dbReference>
<evidence type="ECO:0000256" key="3">
    <source>
        <dbReference type="ARBA" id="ARBA00023015"/>
    </source>
</evidence>
<dbReference type="GO" id="GO:0005634">
    <property type="term" value="C:nucleus"/>
    <property type="evidence" value="ECO:0007669"/>
    <property type="project" value="UniProtKB-SubCell"/>
</dbReference>
<sequence length="710" mass="79846">MEVHDDPETHSAGSDESDEGEQHHDASGGTTKKPRSSRACVACRRMKTRCEIDDALGTACKLCIRARRQCIMQNLPRRRKRKTTERVADLERKINTLTALLASNDSAISADPSPKSAGESTSSRHKIQGPDQTSDESQSLIAKALQRGLFDWPAACKAFDRYRKEMCIYFPFVVFPATADANVVREQQPLLFFAICTVAMATMKGPVNPELWDMLTKDLSLRIMYRGERSLELVQVLLIHITWYTRAKEMRELNFNQMVHVACAMGLDIGLGRRSHKSAQSTDPHRLESLAGRRAWLGCHYMGTNIAMSLRHPAFVRWSVYIEECLDVLSSETGTLPSDRWLCDLIRIQHIAEDAAVVFSMDDPGSIISFRDVKTQYQIGGFRQQLEQWRRHAHSNLQQAFVRHIEATTTLYVHEIAIHSEHNIDELRSPLRPPGPHEPSNFDQSASLNDLQFVPARIESLFTCLAAIHECFDALLSMDLTTLCTLPNFFLVRTGYAARALRKLLSICENQAALTGHFQINVQDLKFDEYMTSLIHLFARIHEENSHHVARAFCLVISQIKAHGLRSLKAPNFTNACIDDIREINEKLDKDSAARAGFTASNLKQPTLSIRNTARSEALMPQTPAMPGGLIAEPWQMAPGQQSLGSFNSAAPQPDLPLWLQGGTNDSTMSGDDVLQWFEHDFAFDDLEMYGRGDMNYLAGTAEFQQSWPT</sequence>
<dbReference type="STRING" id="348802.A0A0D2EIV1"/>
<evidence type="ECO:0000256" key="2">
    <source>
        <dbReference type="ARBA" id="ARBA00022723"/>
    </source>
</evidence>
<dbReference type="SMART" id="SM00066">
    <property type="entry name" value="GAL4"/>
    <property type="match status" value="1"/>
</dbReference>
<keyword evidence="2" id="KW-0479">Metal-binding</keyword>
<accession>A0A0D2EIV1</accession>
<dbReference type="InterPro" id="IPR051089">
    <property type="entry name" value="prtT"/>
</dbReference>
<dbReference type="PANTHER" id="PTHR31845:SF39">
    <property type="entry name" value="TRANSCRIPTION FACTOR PBCR-RELATED"/>
    <property type="match status" value="1"/>
</dbReference>
<keyword evidence="6" id="KW-0539">Nucleus</keyword>
<dbReference type="GO" id="GO:0008270">
    <property type="term" value="F:zinc ion binding"/>
    <property type="evidence" value="ECO:0007669"/>
    <property type="project" value="InterPro"/>
</dbReference>
<dbReference type="RefSeq" id="XP_013315922.1">
    <property type="nucleotide sequence ID" value="XM_013460468.1"/>
</dbReference>
<feature type="region of interest" description="Disordered" evidence="7">
    <location>
        <begin position="105"/>
        <end position="136"/>
    </location>
</feature>
<reference evidence="9 10" key="1">
    <citation type="submission" date="2015-01" db="EMBL/GenBank/DDBJ databases">
        <title>The Genome Sequence of Exophiala xenobiotica CBS118157.</title>
        <authorList>
            <consortium name="The Broad Institute Genomics Platform"/>
            <person name="Cuomo C."/>
            <person name="de Hoog S."/>
            <person name="Gorbushina A."/>
            <person name="Stielow B."/>
            <person name="Teixiera M."/>
            <person name="Abouelleil A."/>
            <person name="Chapman S.B."/>
            <person name="Priest M."/>
            <person name="Young S.K."/>
            <person name="Wortman J."/>
            <person name="Nusbaum C."/>
            <person name="Birren B."/>
        </authorList>
    </citation>
    <scope>NUCLEOTIDE SEQUENCE [LARGE SCALE GENOMIC DNA]</scope>
    <source>
        <strain evidence="9 10">CBS 118157</strain>
    </source>
</reference>
<dbReference type="GO" id="GO:0000981">
    <property type="term" value="F:DNA-binding transcription factor activity, RNA polymerase II-specific"/>
    <property type="evidence" value="ECO:0007669"/>
    <property type="project" value="InterPro"/>
</dbReference>
<dbReference type="InterPro" id="IPR036864">
    <property type="entry name" value="Zn2-C6_fun-type_DNA-bd_sf"/>
</dbReference>
<protein>
    <recommendedName>
        <fullName evidence="8">Zn(2)-C6 fungal-type domain-containing protein</fullName>
    </recommendedName>
</protein>
<gene>
    <name evidence="9" type="ORF">PV05_07627</name>
</gene>
<keyword evidence="5" id="KW-0804">Transcription</keyword>
<evidence type="ECO:0000256" key="6">
    <source>
        <dbReference type="ARBA" id="ARBA00023242"/>
    </source>
</evidence>
<feature type="region of interest" description="Disordered" evidence="7">
    <location>
        <begin position="1"/>
        <end position="38"/>
    </location>
</feature>
<dbReference type="Pfam" id="PF04082">
    <property type="entry name" value="Fungal_trans"/>
    <property type="match status" value="1"/>
</dbReference>
<evidence type="ECO:0000259" key="8">
    <source>
        <dbReference type="PROSITE" id="PS00463"/>
    </source>
</evidence>
<organism evidence="9 10">
    <name type="scientific">Exophiala xenobiotica</name>
    <dbReference type="NCBI Taxonomy" id="348802"/>
    <lineage>
        <taxon>Eukaryota</taxon>
        <taxon>Fungi</taxon>
        <taxon>Dikarya</taxon>
        <taxon>Ascomycota</taxon>
        <taxon>Pezizomycotina</taxon>
        <taxon>Eurotiomycetes</taxon>
        <taxon>Chaetothyriomycetidae</taxon>
        <taxon>Chaetothyriales</taxon>
        <taxon>Herpotrichiellaceae</taxon>
        <taxon>Exophiala</taxon>
    </lineage>
</organism>
<dbReference type="InterPro" id="IPR007219">
    <property type="entry name" value="XnlR_reg_dom"/>
</dbReference>
<dbReference type="Proteomes" id="UP000054342">
    <property type="component" value="Unassembled WGS sequence"/>
</dbReference>
<dbReference type="EMBL" id="KN847320">
    <property type="protein sequence ID" value="KIW55338.1"/>
    <property type="molecule type" value="Genomic_DNA"/>
</dbReference>
<name>A0A0D2EIV1_9EURO</name>
<dbReference type="PROSITE" id="PS00463">
    <property type="entry name" value="ZN2_CY6_FUNGAL_1"/>
    <property type="match status" value="1"/>
</dbReference>
<dbReference type="InterPro" id="IPR001138">
    <property type="entry name" value="Zn2Cys6_DnaBD"/>
</dbReference>
<feature type="domain" description="Zn(2)-C6 fungal-type" evidence="8">
    <location>
        <begin position="39"/>
        <end position="70"/>
    </location>
</feature>
<dbReference type="HOGENOM" id="CLU_006524_0_2_1"/>
<dbReference type="Gene3D" id="4.10.240.10">
    <property type="entry name" value="Zn(2)-C6 fungal-type DNA-binding domain"/>
    <property type="match status" value="1"/>
</dbReference>
<keyword evidence="10" id="KW-1185">Reference proteome</keyword>
<evidence type="ECO:0000256" key="1">
    <source>
        <dbReference type="ARBA" id="ARBA00004123"/>
    </source>
</evidence>
<dbReference type="CDD" id="cd00067">
    <property type="entry name" value="GAL4"/>
    <property type="match status" value="1"/>
</dbReference>
<dbReference type="PANTHER" id="PTHR31845">
    <property type="entry name" value="FINGER DOMAIN PROTEIN, PUTATIVE-RELATED"/>
    <property type="match status" value="1"/>
</dbReference>